<reference evidence="6" key="1">
    <citation type="submission" date="2025-08" db="UniProtKB">
        <authorList>
            <consortium name="RefSeq"/>
        </authorList>
    </citation>
    <scope>IDENTIFICATION</scope>
</reference>
<keyword evidence="3" id="KW-1133">Transmembrane helix</keyword>
<dbReference type="FunCoup" id="A0A1U7ZX80">
    <property type="interactions" value="581"/>
</dbReference>
<evidence type="ECO:0000313" key="6">
    <source>
        <dbReference type="RefSeq" id="XP_010253167.1"/>
    </source>
</evidence>
<accession>A0A1U7ZX80</accession>
<keyword evidence="2" id="KW-0812">Transmembrane</keyword>
<evidence type="ECO:0000256" key="3">
    <source>
        <dbReference type="ARBA" id="ARBA00022989"/>
    </source>
</evidence>
<dbReference type="RefSeq" id="XP_010253167.1">
    <property type="nucleotide sequence ID" value="XM_010254865.2"/>
</dbReference>
<dbReference type="InParanoid" id="A0A1U7ZX80"/>
<dbReference type="AlphaFoldDB" id="A0A1U7ZX80"/>
<sequence length="146" mass="15575">MAHNRCSGSLTSPRVDVLVDTGNTFLDHTVDGFLKIGAVAATRAAAEETFQCLGRGEFPKHKLEDTLKRMFREGACWGTVAGVYVGMERGIERIRGTRDWKSAMLSGALSGALISAATNNGRDKVVMHTITGGAIATAAEFLNCLT</sequence>
<dbReference type="PANTHER" id="PTHR15371:SF2">
    <property type="entry name" value="OUTER ENVELOPE PORE PROTEIN 16-1, CHLOROPLASTIC"/>
    <property type="match status" value="1"/>
</dbReference>
<dbReference type="GO" id="GO:0015171">
    <property type="term" value="F:amino acid transmembrane transporter activity"/>
    <property type="evidence" value="ECO:0000318"/>
    <property type="project" value="GO_Central"/>
</dbReference>
<evidence type="ECO:0000256" key="1">
    <source>
        <dbReference type="ARBA" id="ARBA00004141"/>
    </source>
</evidence>
<keyword evidence="5" id="KW-1185">Reference proteome</keyword>
<dbReference type="PANTHER" id="PTHR15371">
    <property type="entry name" value="TIM23"/>
    <property type="match status" value="1"/>
</dbReference>
<proteinExistence type="predicted"/>
<dbReference type="GO" id="GO:0045037">
    <property type="term" value="P:protein import into chloroplast stroma"/>
    <property type="evidence" value="ECO:0000318"/>
    <property type="project" value="GO_Central"/>
</dbReference>
<dbReference type="InterPro" id="IPR045238">
    <property type="entry name" value="Tim23-like"/>
</dbReference>
<dbReference type="OMA" id="HPFLNHA"/>
<keyword evidence="4" id="KW-0472">Membrane</keyword>
<dbReference type="GeneID" id="104594539"/>
<comment type="subcellular location">
    <subcellularLocation>
        <location evidence="1">Membrane</location>
        <topology evidence="1">Multi-pass membrane protein</topology>
    </subcellularLocation>
</comment>
<dbReference type="GO" id="GO:0009707">
    <property type="term" value="C:chloroplast outer membrane"/>
    <property type="evidence" value="ECO:0000318"/>
    <property type="project" value="GO_Central"/>
</dbReference>
<protein>
    <submittedName>
        <fullName evidence="6">Outer envelope pore protein 16, chloroplastic-like</fullName>
    </submittedName>
</protein>
<evidence type="ECO:0000313" key="5">
    <source>
        <dbReference type="Proteomes" id="UP000189703"/>
    </source>
</evidence>
<evidence type="ECO:0000256" key="4">
    <source>
        <dbReference type="ARBA" id="ARBA00023136"/>
    </source>
</evidence>
<name>A0A1U7ZX80_NELNU</name>
<evidence type="ECO:0000256" key="2">
    <source>
        <dbReference type="ARBA" id="ARBA00022692"/>
    </source>
</evidence>
<gene>
    <name evidence="6" type="primary">LOC104594539</name>
</gene>
<dbReference type="Pfam" id="PF02466">
    <property type="entry name" value="Tim17"/>
    <property type="match status" value="1"/>
</dbReference>
<dbReference type="OrthoDB" id="75343at2759"/>
<dbReference type="KEGG" id="nnu:104594539"/>
<organism evidence="5 6">
    <name type="scientific">Nelumbo nucifera</name>
    <name type="common">Sacred lotus</name>
    <dbReference type="NCBI Taxonomy" id="4432"/>
    <lineage>
        <taxon>Eukaryota</taxon>
        <taxon>Viridiplantae</taxon>
        <taxon>Streptophyta</taxon>
        <taxon>Embryophyta</taxon>
        <taxon>Tracheophyta</taxon>
        <taxon>Spermatophyta</taxon>
        <taxon>Magnoliopsida</taxon>
        <taxon>Proteales</taxon>
        <taxon>Nelumbonaceae</taxon>
        <taxon>Nelumbo</taxon>
    </lineage>
</organism>
<dbReference type="eggNOG" id="ENOG502RZS0">
    <property type="taxonomic scope" value="Eukaryota"/>
</dbReference>
<dbReference type="Proteomes" id="UP000189703">
    <property type="component" value="Unplaced"/>
</dbReference>